<evidence type="ECO:0000256" key="4">
    <source>
        <dbReference type="ARBA" id="ARBA00022989"/>
    </source>
</evidence>
<feature type="transmembrane region" description="Helical" evidence="6">
    <location>
        <begin position="777"/>
        <end position="799"/>
    </location>
</feature>
<feature type="transmembrane region" description="Helical" evidence="6">
    <location>
        <begin position="298"/>
        <end position="319"/>
    </location>
</feature>
<dbReference type="RefSeq" id="WP_147203339.1">
    <property type="nucleotide sequence ID" value="NZ_BJYT01000005.1"/>
</dbReference>
<dbReference type="InterPro" id="IPR003838">
    <property type="entry name" value="ABC3_permease_C"/>
</dbReference>
<reference evidence="9 10" key="1">
    <citation type="submission" date="2019-07" db="EMBL/GenBank/DDBJ databases">
        <title>Whole genome shotgun sequence of Segetibacter aerophilus NBRC 106135.</title>
        <authorList>
            <person name="Hosoyama A."/>
            <person name="Uohara A."/>
            <person name="Ohji S."/>
            <person name="Ichikawa N."/>
        </authorList>
    </citation>
    <scope>NUCLEOTIDE SEQUENCE [LARGE SCALE GENOMIC DNA]</scope>
    <source>
        <strain evidence="9 10">NBRC 106135</strain>
    </source>
</reference>
<protein>
    <submittedName>
        <fullName evidence="9">ABC transporter permease</fullName>
    </submittedName>
</protein>
<comment type="caution">
    <text evidence="9">The sequence shown here is derived from an EMBL/GenBank/DDBJ whole genome shotgun (WGS) entry which is preliminary data.</text>
</comment>
<keyword evidence="3 6" id="KW-0812">Transmembrane</keyword>
<feature type="domain" description="MacB-like periplasmic core" evidence="8">
    <location>
        <begin position="20"/>
        <end position="252"/>
    </location>
</feature>
<evidence type="ECO:0000256" key="3">
    <source>
        <dbReference type="ARBA" id="ARBA00022692"/>
    </source>
</evidence>
<organism evidence="9 10">
    <name type="scientific">Segetibacter aerophilus</name>
    <dbReference type="NCBI Taxonomy" id="670293"/>
    <lineage>
        <taxon>Bacteria</taxon>
        <taxon>Pseudomonadati</taxon>
        <taxon>Bacteroidota</taxon>
        <taxon>Chitinophagia</taxon>
        <taxon>Chitinophagales</taxon>
        <taxon>Chitinophagaceae</taxon>
        <taxon>Segetibacter</taxon>
    </lineage>
</organism>
<comment type="subcellular location">
    <subcellularLocation>
        <location evidence="1">Cell membrane</location>
        <topology evidence="1">Multi-pass membrane protein</topology>
    </subcellularLocation>
</comment>
<dbReference type="PANTHER" id="PTHR30572:SF18">
    <property type="entry name" value="ABC-TYPE MACROLIDE FAMILY EXPORT SYSTEM PERMEASE COMPONENT 2"/>
    <property type="match status" value="1"/>
</dbReference>
<name>A0A512BBG1_9BACT</name>
<feature type="transmembrane region" description="Helical" evidence="6">
    <location>
        <begin position="444"/>
        <end position="462"/>
    </location>
</feature>
<dbReference type="PANTHER" id="PTHR30572">
    <property type="entry name" value="MEMBRANE COMPONENT OF TRANSPORTER-RELATED"/>
    <property type="match status" value="1"/>
</dbReference>
<keyword evidence="5 6" id="KW-0472">Membrane</keyword>
<dbReference type="OrthoDB" id="1451596at2"/>
<dbReference type="GO" id="GO:0005886">
    <property type="term" value="C:plasma membrane"/>
    <property type="evidence" value="ECO:0007669"/>
    <property type="project" value="UniProtKB-SubCell"/>
</dbReference>
<dbReference type="Proteomes" id="UP000321513">
    <property type="component" value="Unassembled WGS sequence"/>
</dbReference>
<evidence type="ECO:0000259" key="8">
    <source>
        <dbReference type="Pfam" id="PF12704"/>
    </source>
</evidence>
<feature type="transmembrane region" description="Helical" evidence="6">
    <location>
        <begin position="21"/>
        <end position="45"/>
    </location>
</feature>
<feature type="domain" description="ABC3 transporter permease C-terminal" evidence="7">
    <location>
        <begin position="699"/>
        <end position="809"/>
    </location>
</feature>
<evidence type="ECO:0000313" key="9">
    <source>
        <dbReference type="EMBL" id="GEO09215.1"/>
    </source>
</evidence>
<accession>A0A512BBG1</accession>
<evidence type="ECO:0000256" key="2">
    <source>
        <dbReference type="ARBA" id="ARBA00022475"/>
    </source>
</evidence>
<feature type="transmembrane region" description="Helical" evidence="6">
    <location>
        <begin position="391"/>
        <end position="410"/>
    </location>
</feature>
<evidence type="ECO:0000256" key="6">
    <source>
        <dbReference type="SAM" id="Phobius"/>
    </source>
</evidence>
<evidence type="ECO:0000313" key="10">
    <source>
        <dbReference type="Proteomes" id="UP000321513"/>
    </source>
</evidence>
<sequence length="816" mass="91204">MLKNYITIAFRTLWKNKAFTAINVFGLAIGISASLVIFLLVNYHLSFDKFQKDNDRIYRVVSNFSFSGEIYHNSGVMDPLANSARIELTGLDAVIPFRTWNGDAKVSIPGVAKEPLVLKHEKNIVFADSNYFNLLNYNWLAGSWRSSLNNPYSAVLTASNAKRFFPNLTPTQAIGKQVYIDDSVGLTVTGIVQDIAANTDFTFKTFVSYATLEKTSLKPQNWDSWGSTTGSQQLFLKLSKGASVKQVEDKIAGLVKKNKKVDAGDNSKTWHTLQPLQDIHFNGDYGTYDLPVASKATLYGLLAVAVFLLLLGCINFINLTTAQASQRSKEIGIRKTMGGSKRQLVFQFLSETFLLTLLATILSVAFTPLILKVFSGFIPEGLHIDLQSQPLIILFLVILIVTVTLLAGFYPSLVLSKFKPVTVLKNQVNANTGKTRNAWLRKSLTVSQFVIAQVFIMATMLVSKQIYYSLNKDMGFKKEAIVYLQTNYNDTVKANKRILLQKLRAIPEIAMVSLSTNPPSSNSTWSGTAKYKDGKKEVETDVQQKYGDTNYIKLYQLKLVAGRNLVHSDTVREFLINETYARILGFQQPQKAVGRYIEWSDKQIPIAGVVADFNQKSLHEPIKPLMIGSWDNTERTVNIALQPQNSAGTTWKTGIAKIEKAFKEVYPNDDFDYKFFNEDIAKYYESEQNISSLLTWATGLAIFISCLGLLGLVIYTTTQRTKEIGVRKVLGASVSQIVTLISKDFLGLIMLAFVVAVPLSWIAMHKWLENFAYRTEISWWIFITAGAVMITTAFVTLGFQTIKAAIANPVKSLRTE</sequence>
<feature type="domain" description="ABC3 transporter permease C-terminal" evidence="7">
    <location>
        <begin position="303"/>
        <end position="420"/>
    </location>
</feature>
<keyword evidence="10" id="KW-1185">Reference proteome</keyword>
<evidence type="ECO:0000256" key="5">
    <source>
        <dbReference type="ARBA" id="ARBA00023136"/>
    </source>
</evidence>
<feature type="transmembrane region" description="Helical" evidence="6">
    <location>
        <begin position="745"/>
        <end position="765"/>
    </location>
</feature>
<feature type="transmembrane region" description="Helical" evidence="6">
    <location>
        <begin position="693"/>
        <end position="715"/>
    </location>
</feature>
<proteinExistence type="predicted"/>
<keyword evidence="2" id="KW-1003">Cell membrane</keyword>
<dbReference type="GO" id="GO:0022857">
    <property type="term" value="F:transmembrane transporter activity"/>
    <property type="evidence" value="ECO:0007669"/>
    <property type="project" value="TreeGrafter"/>
</dbReference>
<evidence type="ECO:0000256" key="1">
    <source>
        <dbReference type="ARBA" id="ARBA00004651"/>
    </source>
</evidence>
<evidence type="ECO:0000259" key="7">
    <source>
        <dbReference type="Pfam" id="PF02687"/>
    </source>
</evidence>
<dbReference type="EMBL" id="BJYT01000005">
    <property type="protein sequence ID" value="GEO09215.1"/>
    <property type="molecule type" value="Genomic_DNA"/>
</dbReference>
<dbReference type="Pfam" id="PF02687">
    <property type="entry name" value="FtsX"/>
    <property type="match status" value="2"/>
</dbReference>
<dbReference type="Pfam" id="PF12704">
    <property type="entry name" value="MacB_PCD"/>
    <property type="match status" value="1"/>
</dbReference>
<dbReference type="InterPro" id="IPR050250">
    <property type="entry name" value="Macrolide_Exporter_MacB"/>
</dbReference>
<dbReference type="AlphaFoldDB" id="A0A512BBG1"/>
<gene>
    <name evidence="9" type="ORF">SAE01_17110</name>
</gene>
<keyword evidence="4 6" id="KW-1133">Transmembrane helix</keyword>
<dbReference type="InterPro" id="IPR025857">
    <property type="entry name" value="MacB_PCD"/>
</dbReference>
<feature type="transmembrane region" description="Helical" evidence="6">
    <location>
        <begin position="344"/>
        <end position="371"/>
    </location>
</feature>